<evidence type="ECO:0000313" key="5">
    <source>
        <dbReference type="Proteomes" id="UP000077734"/>
    </source>
</evidence>
<dbReference type="AlphaFoldDB" id="A0A291IKR1"/>
<dbReference type="GO" id="GO:0009229">
    <property type="term" value="P:thiamine diphosphate biosynthetic process"/>
    <property type="evidence" value="ECO:0007669"/>
    <property type="project" value="UniProtKB-UniPathway"/>
</dbReference>
<dbReference type="RefSeq" id="WP_064029587.1">
    <property type="nucleotide sequence ID" value="NZ_CP023669.1"/>
</dbReference>
<dbReference type="InterPro" id="IPR004399">
    <property type="entry name" value="HMP/HMP-P_kinase_dom"/>
</dbReference>
<dbReference type="EMBL" id="LUUL01000125">
    <property type="protein sequence ID" value="OAI22189.1"/>
    <property type="molecule type" value="Genomic_DNA"/>
</dbReference>
<gene>
    <name evidence="4" type="ORF">A1356_01985</name>
</gene>
<evidence type="ECO:0000256" key="1">
    <source>
        <dbReference type="ARBA" id="ARBA00004948"/>
    </source>
</evidence>
<name>A0A291IKR1_9GAMM</name>
<reference evidence="4 5" key="1">
    <citation type="submission" date="2016-03" db="EMBL/GenBank/DDBJ databases">
        <authorList>
            <person name="Heylen K."/>
            <person name="De Vos P."/>
            <person name="Vekeman B."/>
        </authorList>
    </citation>
    <scope>NUCLEOTIDE SEQUENCE [LARGE SCALE GENOMIC DNA]</scope>
    <source>
        <strain evidence="4 5">R-49807</strain>
    </source>
</reference>
<comment type="pathway">
    <text evidence="1">Cofactor biosynthesis; thiamine diphosphate biosynthesis.</text>
</comment>
<comment type="caution">
    <text evidence="4">The sequence shown here is derived from an EMBL/GenBank/DDBJ whole genome shotgun (WGS) entry which is preliminary data.</text>
</comment>
<dbReference type="GO" id="GO:0008972">
    <property type="term" value="F:phosphomethylpyrimidine kinase activity"/>
    <property type="evidence" value="ECO:0007669"/>
    <property type="project" value="InterPro"/>
</dbReference>
<dbReference type="Proteomes" id="UP000077734">
    <property type="component" value="Unassembled WGS sequence"/>
</dbReference>
<dbReference type="PANTHER" id="PTHR20858:SF17">
    <property type="entry name" value="HYDROXYMETHYLPYRIMIDINE_PHOSPHOMETHYLPYRIMIDINE KINASE THI20-RELATED"/>
    <property type="match status" value="1"/>
</dbReference>
<feature type="domain" description="Pyridoxamine kinase/Phosphomethylpyrimidine kinase" evidence="3">
    <location>
        <begin position="13"/>
        <end position="248"/>
    </location>
</feature>
<proteinExistence type="predicted"/>
<dbReference type="Gene3D" id="3.40.1190.20">
    <property type="match status" value="1"/>
</dbReference>
<dbReference type="GO" id="GO:0009228">
    <property type="term" value="P:thiamine biosynthetic process"/>
    <property type="evidence" value="ECO:0007669"/>
    <property type="project" value="InterPro"/>
</dbReference>
<dbReference type="PANTHER" id="PTHR20858">
    <property type="entry name" value="PHOSPHOMETHYLPYRIMIDINE KINASE"/>
    <property type="match status" value="1"/>
</dbReference>
<evidence type="ECO:0000259" key="3">
    <source>
        <dbReference type="Pfam" id="PF08543"/>
    </source>
</evidence>
<dbReference type="InterPro" id="IPR029056">
    <property type="entry name" value="Ribokinase-like"/>
</dbReference>
<keyword evidence="4" id="KW-0808">Transferase</keyword>
<evidence type="ECO:0000313" key="4">
    <source>
        <dbReference type="EMBL" id="OAI22189.1"/>
    </source>
</evidence>
<sequence length="259" mass="27370">MSRPVVLCFSGHDPSGGAGIQADIETIASHRCHAAGVITALTEQDSRNVKKLLPQRATDLTSQAQTVLADMQVAAIKIGLIGSAELAEAIADVLQSCPRIPVVLDPVLAAGGGSDLAGQGLIDAINNRLLPLATVLTPNANEARRLTGLADLDACGKALRHSGAEYVLITGADEDSELVHNRLYLADGVNETFNWERLPHSYHGSGCTLASAIAALLAQGLDPFSAISEAQDYTWQSLAAAYRPGRGQHNPERFFWVES</sequence>
<organism evidence="4 5">
    <name type="scientific">Methylomonas koyamae</name>
    <dbReference type="NCBI Taxonomy" id="702114"/>
    <lineage>
        <taxon>Bacteria</taxon>
        <taxon>Pseudomonadati</taxon>
        <taxon>Pseudomonadota</taxon>
        <taxon>Gammaproteobacteria</taxon>
        <taxon>Methylococcales</taxon>
        <taxon>Methylococcaceae</taxon>
        <taxon>Methylomonas</taxon>
    </lineage>
</organism>
<dbReference type="Pfam" id="PF08543">
    <property type="entry name" value="Phos_pyr_kin"/>
    <property type="match status" value="1"/>
</dbReference>
<dbReference type="EC" id="2.7.1.49" evidence="2"/>
<dbReference type="SUPFAM" id="SSF53613">
    <property type="entry name" value="Ribokinase-like"/>
    <property type="match status" value="1"/>
</dbReference>
<dbReference type="InterPro" id="IPR013749">
    <property type="entry name" value="PM/HMP-P_kinase-1"/>
</dbReference>
<dbReference type="GO" id="GO:0005829">
    <property type="term" value="C:cytosol"/>
    <property type="evidence" value="ECO:0007669"/>
    <property type="project" value="TreeGrafter"/>
</dbReference>
<protein>
    <recommendedName>
        <fullName evidence="2">hydroxymethylpyrimidine kinase</fullName>
        <ecNumber evidence="2">2.7.1.49</ecNumber>
    </recommendedName>
</protein>
<dbReference type="KEGG" id="mko:MKLM6_2526"/>
<keyword evidence="4" id="KW-0418">Kinase</keyword>
<evidence type="ECO:0000256" key="2">
    <source>
        <dbReference type="ARBA" id="ARBA00012135"/>
    </source>
</evidence>
<accession>A0A291IKR1</accession>
<keyword evidence="5" id="KW-1185">Reference proteome</keyword>
<dbReference type="CDD" id="cd01169">
    <property type="entry name" value="HMPP_kinase"/>
    <property type="match status" value="1"/>
</dbReference>
<dbReference type="GO" id="GO:0008902">
    <property type="term" value="F:hydroxymethylpyrimidine kinase activity"/>
    <property type="evidence" value="ECO:0007669"/>
    <property type="project" value="UniProtKB-EC"/>
</dbReference>